<organism evidence="2 3">
    <name type="scientific">Phytophthora nicotianae</name>
    <name type="common">Potato buckeye rot agent</name>
    <name type="synonym">Phytophthora parasitica</name>
    <dbReference type="NCBI Taxonomy" id="4792"/>
    <lineage>
        <taxon>Eukaryota</taxon>
        <taxon>Sar</taxon>
        <taxon>Stramenopiles</taxon>
        <taxon>Oomycota</taxon>
        <taxon>Peronosporomycetes</taxon>
        <taxon>Peronosporales</taxon>
        <taxon>Peronosporaceae</taxon>
        <taxon>Phytophthora</taxon>
    </lineage>
</organism>
<dbReference type="Proteomes" id="UP000052943">
    <property type="component" value="Unassembled WGS sequence"/>
</dbReference>
<sequence length="88" mass="10495">MLQDEAEVEALLQQIALAKQKELRLRAEKKRIRDELSQLQAGTLWSREEQTQKQLLEVRRAKELLETQKKTEEEKLIKLNDNLKEKVR</sequence>
<evidence type="ECO:0000313" key="2">
    <source>
        <dbReference type="EMBL" id="KUF82227.1"/>
    </source>
</evidence>
<evidence type="ECO:0000256" key="1">
    <source>
        <dbReference type="SAM" id="Coils"/>
    </source>
</evidence>
<feature type="coiled-coil region" evidence="1">
    <location>
        <begin position="1"/>
        <end position="82"/>
    </location>
</feature>
<keyword evidence="1" id="KW-0175">Coiled coil</keyword>
<protein>
    <submittedName>
        <fullName evidence="2">Uncharacterized protein</fullName>
    </submittedName>
</protein>
<dbReference type="EMBL" id="LNFO01003795">
    <property type="protein sequence ID" value="KUF82227.1"/>
    <property type="molecule type" value="Genomic_DNA"/>
</dbReference>
<accession>A0A0W8CDR6</accession>
<proteinExistence type="predicted"/>
<comment type="caution">
    <text evidence="2">The sequence shown here is derived from an EMBL/GenBank/DDBJ whole genome shotgun (WGS) entry which is preliminary data.</text>
</comment>
<name>A0A0W8CDR6_PHYNI</name>
<dbReference type="AlphaFoldDB" id="A0A0W8CDR6"/>
<reference evidence="2 3" key="1">
    <citation type="submission" date="2015-11" db="EMBL/GenBank/DDBJ databases">
        <title>Genomes and virulence difference between two physiological races of Phytophthora nicotianae.</title>
        <authorList>
            <person name="Liu H."/>
            <person name="Ma X."/>
            <person name="Yu H."/>
            <person name="Fang D."/>
            <person name="Li Y."/>
            <person name="Wang X."/>
            <person name="Wang W."/>
            <person name="Dong Y."/>
            <person name="Xiao B."/>
        </authorList>
    </citation>
    <scope>NUCLEOTIDE SEQUENCE [LARGE SCALE GENOMIC DNA]</scope>
    <source>
        <strain evidence="3">race 0</strain>
    </source>
</reference>
<gene>
    <name evidence="2" type="ORF">AM587_10008814</name>
</gene>
<evidence type="ECO:0000313" key="3">
    <source>
        <dbReference type="Proteomes" id="UP000052943"/>
    </source>
</evidence>
<dbReference type="OrthoDB" id="118080at2759"/>